<dbReference type="PANTHER" id="PTHR13448:SF8">
    <property type="entry name" value="TRANSMEMBRANE PROTEIN"/>
    <property type="match status" value="1"/>
</dbReference>
<feature type="transmembrane region" description="Helical" evidence="1">
    <location>
        <begin position="485"/>
        <end position="512"/>
    </location>
</feature>
<evidence type="ECO:0008006" key="4">
    <source>
        <dbReference type="Google" id="ProtNLM"/>
    </source>
</evidence>
<proteinExistence type="predicted"/>
<dbReference type="InterPro" id="IPR019308">
    <property type="entry name" value="TMEM214"/>
</dbReference>
<dbReference type="EMBL" id="JADBGQ010000006">
    <property type="protein sequence ID" value="KAG5393027.1"/>
    <property type="molecule type" value="Genomic_DNA"/>
</dbReference>
<gene>
    <name evidence="2" type="primary">A06p021390.1_BraROA</name>
    <name evidence="2" type="ORF">IGI04_022990</name>
</gene>
<evidence type="ECO:0000313" key="2">
    <source>
        <dbReference type="EMBL" id="KAG5393027.1"/>
    </source>
</evidence>
<keyword evidence="3" id="KW-1185">Reference proteome</keyword>
<name>A0ABQ7M351_BRACM</name>
<keyword evidence="1" id="KW-0812">Transmembrane</keyword>
<dbReference type="PANTHER" id="PTHR13448">
    <property type="entry name" value="TRANSMEMBRANE PROTEIN 214"/>
    <property type="match status" value="1"/>
</dbReference>
<evidence type="ECO:0000313" key="3">
    <source>
        <dbReference type="Proteomes" id="UP000823674"/>
    </source>
</evidence>
<evidence type="ECO:0000256" key="1">
    <source>
        <dbReference type="SAM" id="Phobius"/>
    </source>
</evidence>
<reference evidence="2 3" key="1">
    <citation type="submission" date="2021-03" db="EMBL/GenBank/DDBJ databases">
        <authorList>
            <person name="King G.J."/>
            <person name="Bancroft I."/>
            <person name="Baten A."/>
            <person name="Bloomfield J."/>
            <person name="Borpatragohain P."/>
            <person name="He Z."/>
            <person name="Irish N."/>
            <person name="Irwin J."/>
            <person name="Liu K."/>
            <person name="Mauleon R.P."/>
            <person name="Moore J."/>
            <person name="Morris R."/>
            <person name="Ostergaard L."/>
            <person name="Wang B."/>
            <person name="Wells R."/>
        </authorList>
    </citation>
    <scope>NUCLEOTIDE SEQUENCE [LARGE SCALE GENOMIC DNA]</scope>
    <source>
        <strain evidence="2">R-o-18</strain>
        <tissue evidence="2">Leaf</tissue>
    </source>
</reference>
<keyword evidence="1" id="KW-1133">Transmembrane helix</keyword>
<keyword evidence="1" id="KW-0472">Membrane</keyword>
<accession>A0ABQ7M351</accession>
<organism evidence="2 3">
    <name type="scientific">Brassica rapa subsp. trilocularis</name>
    <dbReference type="NCBI Taxonomy" id="1813537"/>
    <lineage>
        <taxon>Eukaryota</taxon>
        <taxon>Viridiplantae</taxon>
        <taxon>Streptophyta</taxon>
        <taxon>Embryophyta</taxon>
        <taxon>Tracheophyta</taxon>
        <taxon>Spermatophyta</taxon>
        <taxon>Magnoliopsida</taxon>
        <taxon>eudicotyledons</taxon>
        <taxon>Gunneridae</taxon>
        <taxon>Pentapetalae</taxon>
        <taxon>rosids</taxon>
        <taxon>malvids</taxon>
        <taxon>Brassicales</taxon>
        <taxon>Brassicaceae</taxon>
        <taxon>Brassiceae</taxon>
        <taxon>Brassica</taxon>
    </lineage>
</organism>
<dbReference type="Proteomes" id="UP000823674">
    <property type="component" value="Chromosome A06"/>
</dbReference>
<sequence>MLDSVPLITITGQEVQTLFKRRPSLRQLQVAQGVIDGSNRERLEKFSPSEDKSNGVGAVEAAMLSLSVEDESKGKETEKAILSLSEAAERIDPSHFAACLDEVLNEGWFHPEAQMLELINYYGNVLSHVSFQWVTMFEEYPLSKLIDVPISLIPNPVYQKSIDFINTLPFDTLPAFVLWSSDLILTEWPRVVKVEQRNSNKSKVATFVVLAMALRTQPDALTLVLTNMKERPTYQGQDKLPLIIWMMAQASQGDLSAGLFSWVQTLLPLVANECCSSHSIDLILQFVEMILSSNPEARAVLLNKPLRHGVRLLPHCFFEMLVRLTFPAPSARVESTQRFEAIYPLLKEVALAPDITANALKQIFTFSLKLAGGQGNPALANEATAIAISVLTQNVDCFKQWDVLYKENLEASVALLNKLVDEWKDHSLKLSSSSSDTLTVKHAINSFRMKNEKAITESVANPSLYKEADQSCKLISRRLSRGIGIAPLTAMVIAAAGGAVVAGAAHALIYLARSKKSS</sequence>
<dbReference type="Pfam" id="PF10151">
    <property type="entry name" value="TMEM214"/>
    <property type="match status" value="1"/>
</dbReference>
<comment type="caution">
    <text evidence="2">The sequence shown here is derived from an EMBL/GenBank/DDBJ whole genome shotgun (WGS) entry which is preliminary data.</text>
</comment>
<protein>
    <recommendedName>
        <fullName evidence="4">GCF C-terminal domain-containing protein</fullName>
    </recommendedName>
</protein>